<dbReference type="InterPro" id="IPR012674">
    <property type="entry name" value="Calycin"/>
</dbReference>
<dbReference type="GO" id="GO:0008289">
    <property type="term" value="F:lipid binding"/>
    <property type="evidence" value="ECO:0007669"/>
    <property type="project" value="InterPro"/>
</dbReference>
<comment type="similarity">
    <text evidence="1">Belongs to the calycin superfamily. Fatty-acid binding protein (FABP) family.</text>
</comment>
<reference evidence="2" key="2">
    <citation type="submission" date="2025-05" db="UniProtKB">
        <authorList>
            <consortium name="EnsemblMetazoa"/>
        </authorList>
    </citation>
    <scope>IDENTIFICATION</scope>
</reference>
<dbReference type="InterPro" id="IPR031259">
    <property type="entry name" value="ILBP"/>
</dbReference>
<dbReference type="Gene3D" id="2.40.128.20">
    <property type="match status" value="1"/>
</dbReference>
<organism evidence="4">
    <name type="scientific">Diabrotica virgifera virgifera</name>
    <name type="common">western corn rootworm</name>
    <dbReference type="NCBI Taxonomy" id="50390"/>
    <lineage>
        <taxon>Eukaryota</taxon>
        <taxon>Metazoa</taxon>
        <taxon>Ecdysozoa</taxon>
        <taxon>Arthropoda</taxon>
        <taxon>Hexapoda</taxon>
        <taxon>Insecta</taxon>
        <taxon>Pterygota</taxon>
        <taxon>Neoptera</taxon>
        <taxon>Endopterygota</taxon>
        <taxon>Coleoptera</taxon>
        <taxon>Polyphaga</taxon>
        <taxon>Cucujiformia</taxon>
        <taxon>Chrysomeloidea</taxon>
        <taxon>Chrysomelidae</taxon>
        <taxon>Galerucinae</taxon>
        <taxon>Diabroticina</taxon>
        <taxon>Diabroticites</taxon>
        <taxon>Diabrotica</taxon>
    </lineage>
</organism>
<dbReference type="Proteomes" id="UP001652700">
    <property type="component" value="Unplaced"/>
</dbReference>
<evidence type="ECO:0000313" key="4">
    <source>
        <dbReference type="RefSeq" id="XP_028129914.1"/>
    </source>
</evidence>
<keyword evidence="3" id="KW-1185">Reference proteome</keyword>
<sequence>MVLSGKYSVIGEENFVQSLKDYGVPEDVIKGSDQFSIEFKQDGNKYTITETAKDKTRVVSFTIGEEFEEEFFGRKIKSIAKLDGDVLVITNGDHSRTFNFTSTGLEIVHKSPKGSSKLIFKKD</sequence>
<dbReference type="SUPFAM" id="SSF50814">
    <property type="entry name" value="Lipocalins"/>
    <property type="match status" value="1"/>
</dbReference>
<reference evidence="4" key="1">
    <citation type="submission" date="2025-04" db="UniProtKB">
        <authorList>
            <consortium name="RefSeq"/>
        </authorList>
    </citation>
    <scope>IDENTIFICATION</scope>
    <source>
        <tissue evidence="4">Whole insect</tissue>
    </source>
</reference>
<dbReference type="AlphaFoldDB" id="A0A6P7F2N6"/>
<proteinExistence type="inferred from homology"/>
<dbReference type="EnsemblMetazoa" id="XM_028274113.1">
    <property type="protein sequence ID" value="XP_028129914.1"/>
    <property type="gene ID" value="LOC114325954"/>
</dbReference>
<dbReference type="OrthoDB" id="412780at2759"/>
<gene>
    <name evidence="4" type="primary">LOC114325954</name>
</gene>
<evidence type="ECO:0000313" key="2">
    <source>
        <dbReference type="EnsemblMetazoa" id="XP_028129914.1"/>
    </source>
</evidence>
<dbReference type="GeneID" id="114325954"/>
<dbReference type="PANTHER" id="PTHR11955">
    <property type="entry name" value="FATTY ACID BINDING PROTEIN"/>
    <property type="match status" value="1"/>
</dbReference>
<dbReference type="KEGG" id="dvv:114325954"/>
<dbReference type="InParanoid" id="A0A6P7F2N6"/>
<dbReference type="Pfam" id="PF14651">
    <property type="entry name" value="Lipocalin_7"/>
    <property type="match status" value="1"/>
</dbReference>
<dbReference type="RefSeq" id="XP_028129914.1">
    <property type="nucleotide sequence ID" value="XM_028274113.1"/>
</dbReference>
<name>A0A6P7F2N6_DIAVI</name>
<evidence type="ECO:0000256" key="1">
    <source>
        <dbReference type="ARBA" id="ARBA00008390"/>
    </source>
</evidence>
<protein>
    <submittedName>
        <fullName evidence="4">Fatty acid binding protein 1-A, liver-like</fullName>
    </submittedName>
</protein>
<accession>A0A6P7F2N6</accession>
<evidence type="ECO:0000313" key="3">
    <source>
        <dbReference type="Proteomes" id="UP001652700"/>
    </source>
</evidence>